<dbReference type="Gene3D" id="1.20.1250.20">
    <property type="entry name" value="MFS general substrate transporter like domains"/>
    <property type="match status" value="1"/>
</dbReference>
<name>A0AA35VC88_9PROT</name>
<dbReference type="InterPro" id="IPR036259">
    <property type="entry name" value="MFS_trans_sf"/>
</dbReference>
<dbReference type="NCBIfam" id="NF009048">
    <property type="entry name" value="PRK12382.1"/>
    <property type="match status" value="1"/>
</dbReference>
<feature type="domain" description="Major facilitator superfamily (MFS) profile" evidence="5">
    <location>
        <begin position="178"/>
        <end position="398"/>
    </location>
</feature>
<comment type="similarity">
    <text evidence="4">Belongs to the major facilitator superfamily. YfcJ family.</text>
</comment>
<evidence type="ECO:0000256" key="3">
    <source>
        <dbReference type="ARBA" id="ARBA00023136"/>
    </source>
</evidence>
<dbReference type="RefSeq" id="WP_289842481.1">
    <property type="nucleotide sequence ID" value="NZ_CATKSH010000017.1"/>
</dbReference>
<comment type="caution">
    <text evidence="6">The sequence shown here is derived from an EMBL/GenBank/DDBJ whole genome shotgun (WGS) entry which is preliminary data.</text>
</comment>
<evidence type="ECO:0000256" key="2">
    <source>
        <dbReference type="ARBA" id="ARBA00022989"/>
    </source>
</evidence>
<evidence type="ECO:0000313" key="7">
    <source>
        <dbReference type="Proteomes" id="UP001176960"/>
    </source>
</evidence>
<feature type="transmembrane region" description="Helical" evidence="4">
    <location>
        <begin position="219"/>
        <end position="245"/>
    </location>
</feature>
<keyword evidence="7" id="KW-1185">Reference proteome</keyword>
<comment type="caution">
    <text evidence="4">Lacks conserved residue(s) required for the propagation of feature annotation.</text>
</comment>
<gene>
    <name evidence="6" type="ORF">LMG32879_002401</name>
</gene>
<evidence type="ECO:0000313" key="6">
    <source>
        <dbReference type="EMBL" id="CAI9121554.1"/>
    </source>
</evidence>
<dbReference type="PANTHER" id="PTHR23531:SF1">
    <property type="entry name" value="QUINOLENE RESISTANCE PROTEIN NORA"/>
    <property type="match status" value="1"/>
</dbReference>
<dbReference type="InterPro" id="IPR011701">
    <property type="entry name" value="MFS"/>
</dbReference>
<keyword evidence="3 4" id="KW-0472">Membrane</keyword>
<feature type="transmembrane region" description="Helical" evidence="4">
    <location>
        <begin position="251"/>
        <end position="270"/>
    </location>
</feature>
<dbReference type="GO" id="GO:0005886">
    <property type="term" value="C:plasma membrane"/>
    <property type="evidence" value="ECO:0007669"/>
    <property type="project" value="UniProtKB-SubCell"/>
</dbReference>
<accession>A0AA35VC88</accession>
<feature type="transmembrane region" description="Helical" evidence="4">
    <location>
        <begin position="371"/>
        <end position="392"/>
    </location>
</feature>
<dbReference type="CDD" id="cd17489">
    <property type="entry name" value="MFS_YfcJ_like"/>
    <property type="match status" value="1"/>
</dbReference>
<keyword evidence="4" id="KW-0997">Cell inner membrane</keyword>
<protein>
    <recommendedName>
        <fullName evidence="4">Uncharacterized MFS-type transporter LMG32879_002401</fullName>
    </recommendedName>
</protein>
<feature type="transmembrane region" description="Helical" evidence="4">
    <location>
        <begin position="304"/>
        <end position="326"/>
    </location>
</feature>
<dbReference type="HAMAP" id="MF_02091">
    <property type="entry name" value="MFS_YfcJ"/>
    <property type="match status" value="1"/>
</dbReference>
<feature type="transmembrane region" description="Helical" evidence="4">
    <location>
        <begin position="48"/>
        <end position="68"/>
    </location>
</feature>
<evidence type="ECO:0000259" key="5">
    <source>
        <dbReference type="PROSITE" id="PS50850"/>
    </source>
</evidence>
<evidence type="ECO:0000256" key="4">
    <source>
        <dbReference type="HAMAP-Rule" id="MF_02091"/>
    </source>
</evidence>
<feature type="transmembrane region" description="Helical" evidence="4">
    <location>
        <begin position="89"/>
        <end position="115"/>
    </location>
</feature>
<dbReference type="PROSITE" id="PS50850">
    <property type="entry name" value="MFS"/>
    <property type="match status" value="1"/>
</dbReference>
<feature type="transmembrane region" description="Helical" evidence="4">
    <location>
        <begin position="277"/>
        <end position="298"/>
    </location>
</feature>
<keyword evidence="1 4" id="KW-0812">Transmembrane</keyword>
<dbReference type="GO" id="GO:0022857">
    <property type="term" value="F:transmembrane transporter activity"/>
    <property type="evidence" value="ECO:0007669"/>
    <property type="project" value="UniProtKB-UniRule"/>
</dbReference>
<comment type="subcellular location">
    <subcellularLocation>
        <location evidence="4">Cell inner membrane</location>
        <topology evidence="4">Multi-pass membrane protein</topology>
    </subcellularLocation>
</comment>
<dbReference type="InterPro" id="IPR020846">
    <property type="entry name" value="MFS_dom"/>
</dbReference>
<dbReference type="EMBL" id="CATKSH010000017">
    <property type="protein sequence ID" value="CAI9121554.1"/>
    <property type="molecule type" value="Genomic_DNA"/>
</dbReference>
<dbReference type="Pfam" id="PF07690">
    <property type="entry name" value="MFS_1"/>
    <property type="match status" value="1"/>
</dbReference>
<organism evidence="6 7">
    <name type="scientific">Brytella acorum</name>
    <dbReference type="NCBI Taxonomy" id="2959299"/>
    <lineage>
        <taxon>Bacteria</taxon>
        <taxon>Pseudomonadati</taxon>
        <taxon>Pseudomonadota</taxon>
        <taxon>Alphaproteobacteria</taxon>
        <taxon>Acetobacterales</taxon>
        <taxon>Acetobacteraceae</taxon>
        <taxon>Brytella</taxon>
    </lineage>
</organism>
<dbReference type="InterPro" id="IPR037541">
    <property type="entry name" value="MFS_YfcJ"/>
</dbReference>
<evidence type="ECO:0000256" key="1">
    <source>
        <dbReference type="ARBA" id="ARBA00022692"/>
    </source>
</evidence>
<dbReference type="SUPFAM" id="SSF103473">
    <property type="entry name" value="MFS general substrate transporter"/>
    <property type="match status" value="1"/>
</dbReference>
<feature type="transmembrane region" description="Helical" evidence="4">
    <location>
        <begin position="176"/>
        <end position="199"/>
    </location>
</feature>
<dbReference type="PANTHER" id="PTHR23531">
    <property type="entry name" value="QUINOLENE RESISTANCE PROTEIN NORA"/>
    <property type="match status" value="1"/>
</dbReference>
<sequence length="398" mass="41289">MGSDTMRDAGGDTGLLNLYWLTTALFLSYLLVAMSMPTTTLFVVTRLHLGSGLAGLAVGIAFASTIVTRGWAGRIADEHGGKYCACRGLVLYVLAGFVCLGATLPALPVALSYGILIAGRLLLGIGESLTIVGVIQWGLGLLGPARSGRVMALVGMGLYGSFAAGSPLGLTIYDRWGFVGLLAVGLLMPALGLAMARAVPRVEPHRGHRKPILSVLREIWAQGTVICLQGVGFAVIGAFMPLLFLHHHWPHAGLGLTAFGGAFVLVRVFCGKLPDRLGGVPVALVSMSVEACGQYTLWAATDPWVALAGAFLSGLGCSMMFPAMGVEVVRRVAPQLRGTAMGAFAACQDLAYGLSGPLLGGMAEREGFSSVFLAGGIAATLGLGLVVVMARVPHEDRA</sequence>
<dbReference type="AlphaFoldDB" id="A0AA35VC88"/>
<feature type="transmembrane region" description="Helical" evidence="4">
    <location>
        <begin position="150"/>
        <end position="170"/>
    </location>
</feature>
<keyword evidence="2 4" id="KW-1133">Transmembrane helix</keyword>
<feature type="transmembrane region" description="Helical" evidence="4">
    <location>
        <begin position="16"/>
        <end position="36"/>
    </location>
</feature>
<proteinExistence type="inferred from homology"/>
<feature type="transmembrane region" description="Helical" evidence="4">
    <location>
        <begin position="121"/>
        <end position="143"/>
    </location>
</feature>
<reference evidence="6" key="1">
    <citation type="submission" date="2023-03" db="EMBL/GenBank/DDBJ databases">
        <authorList>
            <person name="Cleenwerck I."/>
        </authorList>
    </citation>
    <scope>NUCLEOTIDE SEQUENCE</scope>
    <source>
        <strain evidence="6">LMG 32879</strain>
    </source>
</reference>
<dbReference type="InterPro" id="IPR052714">
    <property type="entry name" value="MFS_Exporter"/>
</dbReference>
<dbReference type="Proteomes" id="UP001176960">
    <property type="component" value="Unassembled WGS sequence"/>
</dbReference>
<dbReference type="NCBIfam" id="NF003477">
    <property type="entry name" value="PRK05122.1"/>
    <property type="match status" value="1"/>
</dbReference>
<keyword evidence="4" id="KW-0813">Transport</keyword>
<keyword evidence="4" id="KW-1003">Cell membrane</keyword>